<dbReference type="PANTHER" id="PTHR23362:SF8">
    <property type="entry name" value="SPK DOMAIN-CONTAINING PROTEIN"/>
    <property type="match status" value="1"/>
</dbReference>
<evidence type="ECO:0000313" key="3">
    <source>
        <dbReference type="EMBL" id="EFO94995.1"/>
    </source>
</evidence>
<evidence type="ECO:0000259" key="2">
    <source>
        <dbReference type="SMART" id="SM00583"/>
    </source>
</evidence>
<feature type="compositionally biased region" description="Basic and acidic residues" evidence="1">
    <location>
        <begin position="504"/>
        <end position="513"/>
    </location>
</feature>
<evidence type="ECO:0000256" key="1">
    <source>
        <dbReference type="SAM" id="MobiDB-lite"/>
    </source>
</evidence>
<feature type="region of interest" description="Disordered" evidence="1">
    <location>
        <begin position="449"/>
        <end position="516"/>
    </location>
</feature>
<name>E3LJ90_CAERE</name>
<dbReference type="OrthoDB" id="5808641at2759"/>
<dbReference type="InterPro" id="IPR006570">
    <property type="entry name" value="SPK_dom"/>
</dbReference>
<dbReference type="SMART" id="SM00583">
    <property type="entry name" value="SPK"/>
    <property type="match status" value="3"/>
</dbReference>
<evidence type="ECO:0000313" key="4">
    <source>
        <dbReference type="Proteomes" id="UP000008281"/>
    </source>
</evidence>
<reference evidence="3" key="1">
    <citation type="submission" date="2007-07" db="EMBL/GenBank/DDBJ databases">
        <title>PCAP assembly of the Caenorhabditis remanei genome.</title>
        <authorList>
            <consortium name="The Caenorhabditis remanei Sequencing Consortium"/>
            <person name="Wilson R.K."/>
        </authorList>
    </citation>
    <scope>NUCLEOTIDE SEQUENCE [LARGE SCALE GENOMIC DNA]</scope>
    <source>
        <strain evidence="3">PB4641</strain>
    </source>
</reference>
<feature type="domain" description="SPK" evidence="2">
    <location>
        <begin position="297"/>
        <end position="432"/>
    </location>
</feature>
<sequence length="671" mass="77069">MKTLAELEKEKELFKKFLAEETQNVRVPIPITTMCIQFKQTISSSASVNCLRKRLDKWRRYIHEWDGYDTDTKAKMMFGLSASVHPDFLIELKKEADVELDSLHRIIAYKKKDGSLILQGKHAYQKRRTEQQDKTMMEFLAEKAKTVDFPMADSRFVKEFQIVTGCTEKIHSLELRYPHVKNAIYESEDYDIITKIKMMFISSTNLLDNVLEEIRKDAYLEVDEQKRITKYVANDGCLELEGDHSMSAKCQASKNAYIQEIRQTTQGTSIEEINPVDDKDSSDSTVARTSKKINQIEINDTIKFLVEKTKNATSPLNMTELTKELLKQRGTAARSTVSLYAMDKTKSSFFRIQKNRLKIAEIEELDIDAKVRAIFALSVPVTDNFLEEWVNHFLCSLRIFIFRLREIADVEIDDQNRISKYEAFDGSLSLKGDHSWLLKTKFGLQKRRESASKNEEVEKDDSVQMENQNHSECNDLNLPTSSESYKRVEMPEESEPVEKKRKILKEDDSRDSEPVSYAIPRGDPFISLKAFFNRLRGVVSALGSPALNPIKKRIEESIDILGVDNKHIPTGVILDSLESCLAVVTGNVKWDVKPKEESTSFRGFLIVLKASVSYFNNPMLFGFHQEILAILEHLCMEDKVSPRKQIPAENVRTGLEVMIDVVLSWFSKNLD</sequence>
<dbReference type="PANTHER" id="PTHR23362">
    <property type="entry name" value="L-PLASTIN-RELATED"/>
    <property type="match status" value="1"/>
</dbReference>
<dbReference type="InterPro" id="IPR053315">
    <property type="entry name" value="Peptidase_C14A"/>
</dbReference>
<keyword evidence="4" id="KW-1185">Reference proteome</keyword>
<dbReference type="Proteomes" id="UP000008281">
    <property type="component" value="Unassembled WGS sequence"/>
</dbReference>
<dbReference type="OMA" id="RRYIHEW"/>
<proteinExistence type="predicted"/>
<dbReference type="Pfam" id="PF04435">
    <property type="entry name" value="SPK"/>
    <property type="match status" value="3"/>
</dbReference>
<feature type="domain" description="SPK" evidence="2">
    <location>
        <begin position="132"/>
        <end position="242"/>
    </location>
</feature>
<protein>
    <recommendedName>
        <fullName evidence="2">SPK domain-containing protein</fullName>
    </recommendedName>
</protein>
<organism evidence="4">
    <name type="scientific">Caenorhabditis remanei</name>
    <name type="common">Caenorhabditis vulgaris</name>
    <dbReference type="NCBI Taxonomy" id="31234"/>
    <lineage>
        <taxon>Eukaryota</taxon>
        <taxon>Metazoa</taxon>
        <taxon>Ecdysozoa</taxon>
        <taxon>Nematoda</taxon>
        <taxon>Chromadorea</taxon>
        <taxon>Rhabditida</taxon>
        <taxon>Rhabditina</taxon>
        <taxon>Rhabditomorpha</taxon>
        <taxon>Rhabditoidea</taxon>
        <taxon>Rhabditidae</taxon>
        <taxon>Peloderinae</taxon>
        <taxon>Caenorhabditis</taxon>
    </lineage>
</organism>
<dbReference type="InParanoid" id="E3LJ90"/>
<dbReference type="FunCoup" id="E3LJ90">
    <property type="interactions" value="2306"/>
</dbReference>
<feature type="domain" description="SPK" evidence="2">
    <location>
        <begin position="10"/>
        <end position="120"/>
    </location>
</feature>
<dbReference type="HOGENOM" id="CLU_012177_1_0_1"/>
<feature type="compositionally biased region" description="Basic and acidic residues" evidence="1">
    <location>
        <begin position="449"/>
        <end position="462"/>
    </location>
</feature>
<dbReference type="AlphaFoldDB" id="E3LJ90"/>
<gene>
    <name evidence="3" type="ORF">CRE_08664</name>
</gene>
<accession>E3LJ90</accession>
<dbReference type="EMBL" id="DS268409">
    <property type="protein sequence ID" value="EFO94995.1"/>
    <property type="molecule type" value="Genomic_DNA"/>
</dbReference>
<dbReference type="eggNOG" id="ENOG502TJN5">
    <property type="taxonomic scope" value="Eukaryota"/>
</dbReference>